<keyword evidence="5" id="KW-0032">Aminotransferase</keyword>
<dbReference type="Gene3D" id="3.90.1150.10">
    <property type="entry name" value="Aspartate Aminotransferase, domain 1"/>
    <property type="match status" value="1"/>
</dbReference>
<dbReference type="Gene3D" id="3.40.640.10">
    <property type="entry name" value="Type I PLP-dependent aspartate aminotransferase-like (Major domain)"/>
    <property type="match status" value="1"/>
</dbReference>
<dbReference type="GO" id="GO:0030170">
    <property type="term" value="F:pyridoxal phosphate binding"/>
    <property type="evidence" value="ECO:0007669"/>
    <property type="project" value="TreeGrafter"/>
</dbReference>
<evidence type="ECO:0000256" key="1">
    <source>
        <dbReference type="ARBA" id="ARBA00037999"/>
    </source>
</evidence>
<accession>A0A143PP00</accession>
<dbReference type="PANTHER" id="PTHR30244">
    <property type="entry name" value="TRANSAMINASE"/>
    <property type="match status" value="1"/>
</dbReference>
<reference evidence="6" key="2">
    <citation type="submission" date="2016-04" db="EMBL/GenBank/DDBJ databases">
        <title>First Complete Genome Sequence of a Subdivision 6 Acidobacterium.</title>
        <authorList>
            <person name="Huang S."/>
            <person name="Vieira S."/>
            <person name="Bunk B."/>
            <person name="Riedel T."/>
            <person name="Sproeer C."/>
            <person name="Overmann J."/>
        </authorList>
    </citation>
    <scope>NUCLEOTIDE SEQUENCE [LARGE SCALE GENOMIC DNA]</scope>
    <source>
        <strain evidence="6">DSM 100886 HEG_-6_39</strain>
    </source>
</reference>
<dbReference type="OrthoDB" id="9810913at2"/>
<dbReference type="SUPFAM" id="SSF53383">
    <property type="entry name" value="PLP-dependent transferases"/>
    <property type="match status" value="1"/>
</dbReference>
<dbReference type="GO" id="GO:0000271">
    <property type="term" value="P:polysaccharide biosynthetic process"/>
    <property type="evidence" value="ECO:0007669"/>
    <property type="project" value="TreeGrafter"/>
</dbReference>
<dbReference type="InterPro" id="IPR015422">
    <property type="entry name" value="PyrdxlP-dep_Trfase_small"/>
</dbReference>
<feature type="modified residue" description="N6-(pyridoxal phosphate)lysine" evidence="3">
    <location>
        <position position="192"/>
    </location>
</feature>
<dbReference type="GO" id="GO:0099620">
    <property type="term" value="F:UDP-4-amino-4-deoxy-L-arabinose aminotransferase"/>
    <property type="evidence" value="ECO:0007669"/>
    <property type="project" value="UniProtKB-EC"/>
</dbReference>
<evidence type="ECO:0000256" key="2">
    <source>
        <dbReference type="PIRSR" id="PIRSR000390-1"/>
    </source>
</evidence>
<dbReference type="STRING" id="1855912.LuPra_03627"/>
<sequence>MSIGPRGHTGPAFVPLARPDMGDAELSAIAEVLASGWLTTGPRVKAFEAAFAQHVGAAEAVALNSCTAGLHLALLASHVGPGDEVITTPLTFCATANTILHAGGTPVFVDVDRATGTMDPDATAAAITPRTRAILPVHHAGRPADPLTFRALADAAGLKLIEDAAHCVDGAVDGRRIGSIADVTAFSFYSTKNLATGEGGMVTTDSPEDADWMRVAALHGLSRDAWARNAPGAPAQYEVVMAGYKYNMMDLQAALGLAQLDRLADMQAQRGRLWDRYEAGLAHLPLGRPAPVPDTWTHARHLYTVMVDPDRCGWTRDALQSALGREGIGTSVHFRALHLHSYYAERFSLRRGMYPHAEHHSDHSLSLPFWSGMPLADADRVVETLQQLLSRTM</sequence>
<feature type="active site" description="Proton acceptor" evidence="2">
    <location>
        <position position="192"/>
    </location>
</feature>
<evidence type="ECO:0000256" key="3">
    <source>
        <dbReference type="PIRSR" id="PIRSR000390-2"/>
    </source>
</evidence>
<evidence type="ECO:0000256" key="4">
    <source>
        <dbReference type="RuleBase" id="RU004508"/>
    </source>
</evidence>
<gene>
    <name evidence="5" type="primary">arnB</name>
    <name evidence="5" type="ORF">LuPra_03627</name>
</gene>
<evidence type="ECO:0000313" key="5">
    <source>
        <dbReference type="EMBL" id="AMY10397.1"/>
    </source>
</evidence>
<evidence type="ECO:0000313" key="6">
    <source>
        <dbReference type="Proteomes" id="UP000076079"/>
    </source>
</evidence>
<dbReference type="PANTHER" id="PTHR30244:SF34">
    <property type="entry name" value="DTDP-4-AMINO-4,6-DIDEOXYGALACTOSE TRANSAMINASE"/>
    <property type="match status" value="1"/>
</dbReference>
<dbReference type="InterPro" id="IPR015424">
    <property type="entry name" value="PyrdxlP-dep_Trfase"/>
</dbReference>
<keyword evidence="6" id="KW-1185">Reference proteome</keyword>
<keyword evidence="5" id="KW-0808">Transferase</keyword>
<reference evidence="5 6" key="1">
    <citation type="journal article" date="2016" name="Genome Announc.">
        <title>First Complete Genome Sequence of a Subdivision 6 Acidobacterium Strain.</title>
        <authorList>
            <person name="Huang S."/>
            <person name="Vieira S."/>
            <person name="Bunk B."/>
            <person name="Riedel T."/>
            <person name="Sproer C."/>
            <person name="Overmann J."/>
        </authorList>
    </citation>
    <scope>NUCLEOTIDE SEQUENCE [LARGE SCALE GENOMIC DNA]</scope>
    <source>
        <strain evidence="6">DSM 100886 HEG_-6_39</strain>
    </source>
</reference>
<dbReference type="PATRIC" id="fig|1813736.3.peg.3836"/>
<dbReference type="Proteomes" id="UP000076079">
    <property type="component" value="Chromosome"/>
</dbReference>
<dbReference type="InterPro" id="IPR000653">
    <property type="entry name" value="DegT/StrS_aminotransferase"/>
</dbReference>
<organism evidence="5 6">
    <name type="scientific">Luteitalea pratensis</name>
    <dbReference type="NCBI Taxonomy" id="1855912"/>
    <lineage>
        <taxon>Bacteria</taxon>
        <taxon>Pseudomonadati</taxon>
        <taxon>Acidobacteriota</taxon>
        <taxon>Vicinamibacteria</taxon>
        <taxon>Vicinamibacterales</taxon>
        <taxon>Vicinamibacteraceae</taxon>
        <taxon>Luteitalea</taxon>
    </lineage>
</organism>
<dbReference type="CDD" id="cd00616">
    <property type="entry name" value="AHBA_syn"/>
    <property type="match status" value="1"/>
</dbReference>
<proteinExistence type="inferred from homology"/>
<dbReference type="RefSeq" id="WP_110174759.1">
    <property type="nucleotide sequence ID" value="NZ_CP015136.1"/>
</dbReference>
<dbReference type="Pfam" id="PF01041">
    <property type="entry name" value="DegT_DnrJ_EryC1"/>
    <property type="match status" value="1"/>
</dbReference>
<dbReference type="EMBL" id="CP015136">
    <property type="protein sequence ID" value="AMY10397.1"/>
    <property type="molecule type" value="Genomic_DNA"/>
</dbReference>
<keyword evidence="3 4" id="KW-0663">Pyridoxal phosphate</keyword>
<dbReference type="AlphaFoldDB" id="A0A143PP00"/>
<dbReference type="InterPro" id="IPR015421">
    <property type="entry name" value="PyrdxlP-dep_Trfase_major"/>
</dbReference>
<protein>
    <submittedName>
        <fullName evidence="5">UDP-4-amino-4-deoxy-L-arabinose--oxoglutarate aminotransferase</fullName>
        <ecNumber evidence="5">2.6.1.87</ecNumber>
    </submittedName>
</protein>
<dbReference type="EC" id="2.6.1.87" evidence="5"/>
<comment type="similarity">
    <text evidence="1 4">Belongs to the DegT/DnrJ/EryC1 family.</text>
</comment>
<dbReference type="PIRSF" id="PIRSF000390">
    <property type="entry name" value="PLP_StrS"/>
    <property type="match status" value="1"/>
</dbReference>
<name>A0A143PP00_LUTPR</name>
<dbReference type="KEGG" id="abac:LuPra_03627"/>